<dbReference type="SUPFAM" id="SSF103473">
    <property type="entry name" value="MFS general substrate transporter"/>
    <property type="match status" value="1"/>
</dbReference>
<dbReference type="Pfam" id="PF07690">
    <property type="entry name" value="MFS_1"/>
    <property type="match status" value="1"/>
</dbReference>
<evidence type="ECO:0000256" key="2">
    <source>
        <dbReference type="ARBA" id="ARBA00022448"/>
    </source>
</evidence>
<comment type="caution">
    <text evidence="10">The sequence shown here is derived from an EMBL/GenBank/DDBJ whole genome shotgun (WGS) entry which is preliminary data.</text>
</comment>
<organism evidence="10 11">
    <name type="scientific">Nocardia puris</name>
    <dbReference type="NCBI Taxonomy" id="208602"/>
    <lineage>
        <taxon>Bacteria</taxon>
        <taxon>Bacillati</taxon>
        <taxon>Actinomycetota</taxon>
        <taxon>Actinomycetes</taxon>
        <taxon>Mycobacteriales</taxon>
        <taxon>Nocardiaceae</taxon>
        <taxon>Nocardia</taxon>
    </lineage>
</organism>
<evidence type="ECO:0000259" key="9">
    <source>
        <dbReference type="PROSITE" id="PS50850"/>
    </source>
</evidence>
<keyword evidence="5 8" id="KW-1133">Transmembrane helix</keyword>
<dbReference type="InterPro" id="IPR020846">
    <property type="entry name" value="MFS_dom"/>
</dbReference>
<keyword evidence="2" id="KW-0813">Transport</keyword>
<dbReference type="STRING" id="1210090.GCA_001613185_04573"/>
<feature type="transmembrane region" description="Helical" evidence="8">
    <location>
        <begin position="88"/>
        <end position="107"/>
    </location>
</feature>
<evidence type="ECO:0000313" key="10">
    <source>
        <dbReference type="EMBL" id="RBO82494.1"/>
    </source>
</evidence>
<sequence>MFLVSLDLSIVNVALPDIDAELDFSASGLSWVLNAYLLPVAGLMLFGGRLADFTGRRTLLLACLAVFGVASAWGGLAQVAPELLAARAIQGVAASVLAPMSPALVTAEFAEGPARSGAMAAWGGAGAAGGAAGVVLNGLLTEYVGWRAVMWVNVVFVAVAVFAVLRGVDNAVRGPRGKLDLPGAVHGGRLRRGRRRRGARRDRRGCQRRTADRARHRHPAHGRSRSLVPAVGRGERRRLPLRGI</sequence>
<evidence type="ECO:0000256" key="8">
    <source>
        <dbReference type="SAM" id="Phobius"/>
    </source>
</evidence>
<dbReference type="EMBL" id="QNRE01000022">
    <property type="protein sequence ID" value="RBO82494.1"/>
    <property type="molecule type" value="Genomic_DNA"/>
</dbReference>
<feature type="compositionally biased region" description="Basic residues" evidence="7">
    <location>
        <begin position="188"/>
        <end position="207"/>
    </location>
</feature>
<dbReference type="Proteomes" id="UP000252586">
    <property type="component" value="Unassembled WGS sequence"/>
</dbReference>
<dbReference type="PANTHER" id="PTHR42718">
    <property type="entry name" value="MAJOR FACILITATOR SUPERFAMILY MULTIDRUG TRANSPORTER MFSC"/>
    <property type="match status" value="1"/>
</dbReference>
<evidence type="ECO:0000256" key="6">
    <source>
        <dbReference type="ARBA" id="ARBA00023136"/>
    </source>
</evidence>
<feature type="transmembrane region" description="Helical" evidence="8">
    <location>
        <begin position="146"/>
        <end position="168"/>
    </location>
</feature>
<dbReference type="OrthoDB" id="4508689at2"/>
<evidence type="ECO:0000256" key="3">
    <source>
        <dbReference type="ARBA" id="ARBA00022475"/>
    </source>
</evidence>
<dbReference type="RefSeq" id="WP_084537898.1">
    <property type="nucleotide sequence ID" value="NZ_QNRE01000022.1"/>
</dbReference>
<dbReference type="InterPro" id="IPR036259">
    <property type="entry name" value="MFS_trans_sf"/>
</dbReference>
<dbReference type="AlphaFoldDB" id="A0A366CZ61"/>
<feature type="transmembrane region" description="Helical" evidence="8">
    <location>
        <begin position="119"/>
        <end position="140"/>
    </location>
</feature>
<evidence type="ECO:0000256" key="5">
    <source>
        <dbReference type="ARBA" id="ARBA00022989"/>
    </source>
</evidence>
<dbReference type="PROSITE" id="PS50850">
    <property type="entry name" value="MFS"/>
    <property type="match status" value="1"/>
</dbReference>
<name>A0A366CZ61_9NOCA</name>
<accession>A0A366CZ61</accession>
<feature type="transmembrane region" description="Helical" evidence="8">
    <location>
        <begin position="28"/>
        <end position="46"/>
    </location>
</feature>
<dbReference type="Gene3D" id="1.20.1720.10">
    <property type="entry name" value="Multidrug resistance protein D"/>
    <property type="match status" value="1"/>
</dbReference>
<keyword evidence="3" id="KW-1003">Cell membrane</keyword>
<evidence type="ECO:0000256" key="7">
    <source>
        <dbReference type="SAM" id="MobiDB-lite"/>
    </source>
</evidence>
<dbReference type="PANTHER" id="PTHR42718:SF46">
    <property type="entry name" value="BLR6921 PROTEIN"/>
    <property type="match status" value="1"/>
</dbReference>
<proteinExistence type="predicted"/>
<evidence type="ECO:0000256" key="1">
    <source>
        <dbReference type="ARBA" id="ARBA00004651"/>
    </source>
</evidence>
<keyword evidence="11" id="KW-1185">Reference proteome</keyword>
<protein>
    <submittedName>
        <fullName evidence="10">MFS transporter</fullName>
    </submittedName>
</protein>
<dbReference type="GO" id="GO:0022857">
    <property type="term" value="F:transmembrane transporter activity"/>
    <property type="evidence" value="ECO:0007669"/>
    <property type="project" value="InterPro"/>
</dbReference>
<comment type="subcellular location">
    <subcellularLocation>
        <location evidence="1">Cell membrane</location>
        <topology evidence="1">Multi-pass membrane protein</topology>
    </subcellularLocation>
</comment>
<dbReference type="InterPro" id="IPR011701">
    <property type="entry name" value="MFS"/>
</dbReference>
<evidence type="ECO:0000313" key="11">
    <source>
        <dbReference type="Proteomes" id="UP000252586"/>
    </source>
</evidence>
<reference evidence="10 11" key="1">
    <citation type="submission" date="2018-06" db="EMBL/GenBank/DDBJ databases">
        <title>Genomic Encyclopedia of Type Strains, Phase IV (KMG-IV): sequencing the most valuable type-strain genomes for metagenomic binning, comparative biology and taxonomic classification.</title>
        <authorList>
            <person name="Goeker M."/>
        </authorList>
    </citation>
    <scope>NUCLEOTIDE SEQUENCE [LARGE SCALE GENOMIC DNA]</scope>
    <source>
        <strain evidence="10 11">DSM 44599</strain>
    </source>
</reference>
<feature type="region of interest" description="Disordered" evidence="7">
    <location>
        <begin position="188"/>
        <end position="231"/>
    </location>
</feature>
<keyword evidence="6 8" id="KW-0472">Membrane</keyword>
<evidence type="ECO:0000256" key="4">
    <source>
        <dbReference type="ARBA" id="ARBA00022692"/>
    </source>
</evidence>
<feature type="compositionally biased region" description="Basic residues" evidence="7">
    <location>
        <begin position="214"/>
        <end position="224"/>
    </location>
</feature>
<feature type="transmembrane region" description="Helical" evidence="8">
    <location>
        <begin position="58"/>
        <end position="76"/>
    </location>
</feature>
<dbReference type="GO" id="GO:0005886">
    <property type="term" value="C:plasma membrane"/>
    <property type="evidence" value="ECO:0007669"/>
    <property type="project" value="UniProtKB-SubCell"/>
</dbReference>
<feature type="domain" description="Major facilitator superfamily (MFS) profile" evidence="9">
    <location>
        <begin position="1"/>
        <end position="244"/>
    </location>
</feature>
<gene>
    <name evidence="10" type="ORF">DFR74_12234</name>
</gene>
<keyword evidence="4 8" id="KW-0812">Transmembrane</keyword>